<feature type="transmembrane region" description="Helical" evidence="1">
    <location>
        <begin position="55"/>
        <end position="80"/>
    </location>
</feature>
<proteinExistence type="predicted"/>
<keyword evidence="1" id="KW-0472">Membrane</keyword>
<keyword evidence="1" id="KW-0812">Transmembrane</keyword>
<evidence type="ECO:0000256" key="1">
    <source>
        <dbReference type="SAM" id="Phobius"/>
    </source>
</evidence>
<evidence type="ECO:0000313" key="2">
    <source>
        <dbReference type="EMBL" id="DAF56571.1"/>
    </source>
</evidence>
<accession>A0A8S5T0K0</accession>
<dbReference type="EMBL" id="BK032719">
    <property type="protein sequence ID" value="DAF56571.1"/>
    <property type="molecule type" value="Genomic_DNA"/>
</dbReference>
<reference evidence="2" key="1">
    <citation type="journal article" date="2021" name="Proc. Natl. Acad. Sci. U.S.A.">
        <title>A Catalog of Tens of Thousands of Viruses from Human Metagenomes Reveals Hidden Associations with Chronic Diseases.</title>
        <authorList>
            <person name="Tisza M.J."/>
            <person name="Buck C.B."/>
        </authorList>
    </citation>
    <scope>NUCLEOTIDE SEQUENCE</scope>
    <source>
        <strain evidence="2">CtSOv1</strain>
    </source>
</reference>
<name>A0A8S5T0K0_9CAUD</name>
<protein>
    <submittedName>
        <fullName evidence="2">Uncharacterized protein</fullName>
    </submittedName>
</protein>
<sequence length="315" mass="35687">MIKPYTAAIKTYAMTFPIKRFNVSTNSFIDCLLFTDKCYWRQQDHRQLVDGLFQFLHALFMVFKVALFFFLITLFTLVIVDDGLNHRNCASKAHESETADKDVYKNCANHDCLHSLSPPLIKEIIVIISCKVGFCRCFAAKRLTVTEFLQIVKSTGNPLISRAVKSIETDAGTTIYSGIDLGTSKDRIAVCIYDARRRSRICVNEICIRISLVVRSFKVAITKRCFKYSEGRDRLAVSFEFCFSLMVGCFNGRLNLGDGFRIGLRNNQTDTVLRCAAVDGFWLPDVGVAPTSVRTSDNFHGICHFYILIHCHIPP</sequence>
<keyword evidence="1" id="KW-1133">Transmembrane helix</keyword>
<organism evidence="2">
    <name type="scientific">Siphoviridae sp. ctSOv1</name>
    <dbReference type="NCBI Taxonomy" id="2827872"/>
    <lineage>
        <taxon>Viruses</taxon>
        <taxon>Duplodnaviria</taxon>
        <taxon>Heunggongvirae</taxon>
        <taxon>Uroviricota</taxon>
        <taxon>Caudoviricetes</taxon>
    </lineage>
</organism>